<dbReference type="Proteomes" id="UP001329313">
    <property type="component" value="Chromosome"/>
</dbReference>
<accession>A0AAU0MKZ7</accession>
<evidence type="ECO:0000313" key="3">
    <source>
        <dbReference type="Proteomes" id="UP001329313"/>
    </source>
</evidence>
<evidence type="ECO:0008006" key="4">
    <source>
        <dbReference type="Google" id="ProtNLM"/>
    </source>
</evidence>
<organism evidence="2 3">
    <name type="scientific">Microbacterium limosum</name>
    <dbReference type="NCBI Taxonomy" id="3079935"/>
    <lineage>
        <taxon>Bacteria</taxon>
        <taxon>Bacillati</taxon>
        <taxon>Actinomycetota</taxon>
        <taxon>Actinomycetes</taxon>
        <taxon>Micrococcales</taxon>
        <taxon>Microbacteriaceae</taxon>
        <taxon>Microbacterium</taxon>
    </lineage>
</organism>
<keyword evidence="1" id="KW-0472">Membrane</keyword>
<proteinExistence type="predicted"/>
<dbReference type="KEGG" id="mliy:RYJ27_04255"/>
<sequence>MTEHGAASDDAGITLIEVILYVLLSSLILIAVSMILITSLNTQRDVAGVTEATSRGQGMGAVIERALHNGLAFDVSADGTQLRVRTSLEGNLECQAFLLTDGQARMTQSASAIPSDPSTWSNWEQNVLPDGAAPYFDATGSSVSYSFTIATDSAPVRISGQAAVRAVATGVTAPCW</sequence>
<keyword evidence="1" id="KW-0812">Transmembrane</keyword>
<keyword evidence="3" id="KW-1185">Reference proteome</keyword>
<reference evidence="2 3" key="1">
    <citation type="submission" date="2023-10" db="EMBL/GenBank/DDBJ databases">
        <title>Y20.</title>
        <authorList>
            <person name="Zhang G."/>
            <person name="Ding Y."/>
        </authorList>
    </citation>
    <scope>NUCLEOTIDE SEQUENCE [LARGE SCALE GENOMIC DNA]</scope>
    <source>
        <strain evidence="2 3">Y20</strain>
    </source>
</reference>
<protein>
    <recommendedName>
        <fullName evidence="4">Prepilin-type N-terminal cleavage/methylation domain-containing protein</fullName>
    </recommendedName>
</protein>
<dbReference type="EMBL" id="CP137080">
    <property type="protein sequence ID" value="WOQ70428.1"/>
    <property type="molecule type" value="Genomic_DNA"/>
</dbReference>
<feature type="transmembrane region" description="Helical" evidence="1">
    <location>
        <begin position="18"/>
        <end position="37"/>
    </location>
</feature>
<name>A0AAU0MKZ7_9MICO</name>
<dbReference type="RefSeq" id="WP_330171509.1">
    <property type="nucleotide sequence ID" value="NZ_CP137080.1"/>
</dbReference>
<gene>
    <name evidence="2" type="ORF">RYJ27_04255</name>
</gene>
<dbReference type="AlphaFoldDB" id="A0AAU0MKZ7"/>
<keyword evidence="1" id="KW-1133">Transmembrane helix</keyword>
<evidence type="ECO:0000313" key="2">
    <source>
        <dbReference type="EMBL" id="WOQ70428.1"/>
    </source>
</evidence>
<evidence type="ECO:0000256" key="1">
    <source>
        <dbReference type="SAM" id="Phobius"/>
    </source>
</evidence>